<dbReference type="PANTHER" id="PTHR43592:SF15">
    <property type="entry name" value="CAAX AMINO TERMINAL PROTEASE FAMILY PROTEIN"/>
    <property type="match status" value="1"/>
</dbReference>
<dbReference type="GO" id="GO:0004175">
    <property type="term" value="F:endopeptidase activity"/>
    <property type="evidence" value="ECO:0007669"/>
    <property type="project" value="UniProtKB-ARBA"/>
</dbReference>
<dbReference type="PANTHER" id="PTHR43592">
    <property type="entry name" value="CAAX AMINO TERMINAL PROTEASE"/>
    <property type="match status" value="1"/>
</dbReference>
<feature type="transmembrane region" description="Helical" evidence="1">
    <location>
        <begin position="355"/>
        <end position="380"/>
    </location>
</feature>
<dbReference type="Proteomes" id="UP000198406">
    <property type="component" value="Unassembled WGS sequence"/>
</dbReference>
<accession>A0A1Z5K3H6</accession>
<protein>
    <recommendedName>
        <fullName evidence="2">CAAX prenyl protease 2/Lysostaphin resistance protein A-like domain-containing protein</fullName>
    </recommendedName>
</protein>
<dbReference type="InterPro" id="IPR003675">
    <property type="entry name" value="Rce1/LyrA-like_dom"/>
</dbReference>
<feature type="transmembrane region" description="Helical" evidence="1">
    <location>
        <begin position="96"/>
        <end position="118"/>
    </location>
</feature>
<dbReference type="Pfam" id="PF02517">
    <property type="entry name" value="Rce1-like"/>
    <property type="match status" value="1"/>
</dbReference>
<feature type="transmembrane region" description="Helical" evidence="1">
    <location>
        <begin position="214"/>
        <end position="238"/>
    </location>
</feature>
<comment type="caution">
    <text evidence="3">The sequence shown here is derived from an EMBL/GenBank/DDBJ whole genome shotgun (WGS) entry which is preliminary data.</text>
</comment>
<name>A0A1Z5K3H6_FISSO</name>
<keyword evidence="1" id="KW-0472">Membrane</keyword>
<dbReference type="InParanoid" id="A0A1Z5K3H6"/>
<keyword evidence="1" id="KW-0812">Transmembrane</keyword>
<reference evidence="3 4" key="1">
    <citation type="journal article" date="2015" name="Plant Cell">
        <title>Oil accumulation by the oleaginous diatom Fistulifera solaris as revealed by the genome and transcriptome.</title>
        <authorList>
            <person name="Tanaka T."/>
            <person name="Maeda Y."/>
            <person name="Veluchamy A."/>
            <person name="Tanaka M."/>
            <person name="Abida H."/>
            <person name="Marechal E."/>
            <person name="Bowler C."/>
            <person name="Muto M."/>
            <person name="Sunaga Y."/>
            <person name="Tanaka M."/>
            <person name="Yoshino T."/>
            <person name="Taniguchi T."/>
            <person name="Fukuda Y."/>
            <person name="Nemoto M."/>
            <person name="Matsumoto M."/>
            <person name="Wong P.S."/>
            <person name="Aburatani S."/>
            <person name="Fujibuchi W."/>
        </authorList>
    </citation>
    <scope>NUCLEOTIDE SEQUENCE [LARGE SCALE GENOMIC DNA]</scope>
    <source>
        <strain evidence="3 4">JPCC DA0580</strain>
    </source>
</reference>
<dbReference type="EMBL" id="BDSP01000152">
    <property type="protein sequence ID" value="GAX20775.1"/>
    <property type="molecule type" value="Genomic_DNA"/>
</dbReference>
<evidence type="ECO:0000313" key="4">
    <source>
        <dbReference type="Proteomes" id="UP000198406"/>
    </source>
</evidence>
<proteinExistence type="predicted"/>
<sequence>MTTTLFNHKSLYRRLSTHRPLHSLQTVDSPEPDKLTTWQSTLTTGSQRVLTSIHASPWLQLITVFVGYIFHLVYLTQRQFIFPIQWWASPGNEWRAYRYFVGIGYDSLAGIFALLFYYQRFRSPTQPPMLVPQKMPWKFPPAPSPTTEAATNLVEAIRNQYSWPHVVHRATFLWTAVCLITAYFATGRFSLFWQDMLYELSAKGFPLTTPQFRAWSVLLGHLSWVGVGSALLFLFPFAPRFFRSAFPRDLTSSNSEQLSKKPWHWFRFQFRKPQNGQSVWVWWVLGGYCVSCWLFNLADWANHFLLPDAVLKLSSESVVSQLVAPEFNDRTASLIGYIAPCLSAPLWEELLYRGFLLPGLWSCLFRHNFSLAALVQAVVFSAHHMSLVAALPLAVLGYVWAVLYGLSGNLWTVCLVHALWNSRVFLTGWLGL</sequence>
<dbReference type="AlphaFoldDB" id="A0A1Z5K3H6"/>
<keyword evidence="1" id="KW-1133">Transmembrane helix</keyword>
<dbReference type="OrthoDB" id="361580at2759"/>
<evidence type="ECO:0000313" key="3">
    <source>
        <dbReference type="EMBL" id="GAX20775.1"/>
    </source>
</evidence>
<feature type="domain" description="CAAX prenyl protease 2/Lysostaphin resistance protein A-like" evidence="2">
    <location>
        <begin position="333"/>
        <end position="422"/>
    </location>
</feature>
<dbReference type="GO" id="GO:0080120">
    <property type="term" value="P:CAAX-box protein maturation"/>
    <property type="evidence" value="ECO:0007669"/>
    <property type="project" value="UniProtKB-ARBA"/>
</dbReference>
<organism evidence="3 4">
    <name type="scientific">Fistulifera solaris</name>
    <name type="common">Oleaginous diatom</name>
    <dbReference type="NCBI Taxonomy" id="1519565"/>
    <lineage>
        <taxon>Eukaryota</taxon>
        <taxon>Sar</taxon>
        <taxon>Stramenopiles</taxon>
        <taxon>Ochrophyta</taxon>
        <taxon>Bacillariophyta</taxon>
        <taxon>Bacillariophyceae</taxon>
        <taxon>Bacillariophycidae</taxon>
        <taxon>Naviculales</taxon>
        <taxon>Naviculaceae</taxon>
        <taxon>Fistulifera</taxon>
    </lineage>
</organism>
<evidence type="ECO:0000259" key="2">
    <source>
        <dbReference type="Pfam" id="PF02517"/>
    </source>
</evidence>
<feature type="transmembrane region" description="Helical" evidence="1">
    <location>
        <begin position="58"/>
        <end position="76"/>
    </location>
</feature>
<feature type="transmembrane region" description="Helical" evidence="1">
    <location>
        <begin position="172"/>
        <end position="194"/>
    </location>
</feature>
<keyword evidence="4" id="KW-1185">Reference proteome</keyword>
<feature type="transmembrane region" description="Helical" evidence="1">
    <location>
        <begin position="279"/>
        <end position="298"/>
    </location>
</feature>
<gene>
    <name evidence="3" type="ORF">FisN_7Hh086</name>
</gene>
<evidence type="ECO:0000256" key="1">
    <source>
        <dbReference type="SAM" id="Phobius"/>
    </source>
</evidence>